<keyword evidence="2" id="KW-0732">Signal</keyword>
<dbReference type="SUPFAM" id="SSF49742">
    <property type="entry name" value="PHM/PNGase F"/>
    <property type="match status" value="1"/>
</dbReference>
<dbReference type="InterPro" id="IPR014784">
    <property type="entry name" value="Cu2_ascorb_mOase-like_C"/>
</dbReference>
<keyword evidence="1" id="KW-1015">Disulfide bond</keyword>
<evidence type="ECO:0000256" key="1">
    <source>
        <dbReference type="ARBA" id="ARBA00023157"/>
    </source>
</evidence>
<feature type="signal peptide" evidence="2">
    <location>
        <begin position="1"/>
        <end position="21"/>
    </location>
</feature>
<evidence type="ECO:0000259" key="3">
    <source>
        <dbReference type="SMART" id="SM01290"/>
    </source>
</evidence>
<dbReference type="SMART" id="SM01290">
    <property type="entry name" value="N-glycanase_N"/>
    <property type="match status" value="1"/>
</dbReference>
<organism evidence="4 5">
    <name type="scientific">Hymenobacter mellowenesis</name>
    <dbReference type="NCBI Taxonomy" id="3063995"/>
    <lineage>
        <taxon>Bacteria</taxon>
        <taxon>Pseudomonadati</taxon>
        <taxon>Bacteroidota</taxon>
        <taxon>Cytophagia</taxon>
        <taxon>Cytophagales</taxon>
        <taxon>Hymenobacteraceae</taxon>
        <taxon>Hymenobacter</taxon>
    </lineage>
</organism>
<dbReference type="InterPro" id="IPR015196">
    <property type="entry name" value="PngaseF_N"/>
</dbReference>
<dbReference type="Proteomes" id="UP001167796">
    <property type="component" value="Unassembled WGS sequence"/>
</dbReference>
<evidence type="ECO:0000313" key="4">
    <source>
        <dbReference type="EMBL" id="MDO7847838.1"/>
    </source>
</evidence>
<reference evidence="4" key="1">
    <citation type="submission" date="2023-07" db="EMBL/GenBank/DDBJ databases">
        <authorList>
            <person name="Kim M.K."/>
        </authorList>
    </citation>
    <scope>NUCLEOTIDE SEQUENCE</scope>
    <source>
        <strain evidence="4">M29</strain>
    </source>
</reference>
<dbReference type="NCBIfam" id="TIGR04183">
    <property type="entry name" value="Por_Secre_tail"/>
    <property type="match status" value="1"/>
</dbReference>
<accession>A0ABT9ADB7</accession>
<comment type="caution">
    <text evidence="4">The sequence shown here is derived from an EMBL/GenBank/DDBJ whole genome shotgun (WGS) entry which is preliminary data.</text>
</comment>
<dbReference type="Gene3D" id="2.60.120.230">
    <property type="match status" value="2"/>
</dbReference>
<keyword evidence="5" id="KW-1185">Reference proteome</keyword>
<gene>
    <name evidence="4" type="ORF">Q5H92_15840</name>
</gene>
<name>A0ABT9ADB7_9BACT</name>
<dbReference type="EMBL" id="JAUQSX010000008">
    <property type="protein sequence ID" value="MDO7847838.1"/>
    <property type="molecule type" value="Genomic_DNA"/>
</dbReference>
<dbReference type="InterPro" id="IPR015197">
    <property type="entry name" value="PngaseF_C"/>
</dbReference>
<dbReference type="RefSeq" id="WP_305012521.1">
    <property type="nucleotide sequence ID" value="NZ_JAUQSX010000008.1"/>
</dbReference>
<dbReference type="InterPro" id="IPR026444">
    <property type="entry name" value="Secre_tail"/>
</dbReference>
<feature type="chain" id="PRO_5046627724" evidence="2">
    <location>
        <begin position="22"/>
        <end position="456"/>
    </location>
</feature>
<feature type="domain" description="Peptide-N-glycosidase F N-terminal" evidence="3">
    <location>
        <begin position="25"/>
        <end position="176"/>
    </location>
</feature>
<dbReference type="Pfam" id="PF09113">
    <property type="entry name" value="N-glycanase_C"/>
    <property type="match status" value="1"/>
</dbReference>
<protein>
    <submittedName>
        <fullName evidence="4">Peptide-N-glycosidase F-related protein</fullName>
    </submittedName>
</protein>
<sequence>MKKHLLLFWVVLLALARQPLAAQTAIRIFSGLLYYDGYATTVTTPPAPTGVTRLRNDLYARPLSTTELQTIGTQLSMRVTVAAACDNYDRIGNVNLALVPKGATTYVPANVPHIELGRYITPFMDKNLSPSSVSYDYDISNVAALLKETSLNTQYDFWVELQLFGVPYAANTQISGCAGRNDVFYGSLVFTTDGVAAAQSNNVLLPLLFQASLNNYQTTATDTLGRTTRTVTVNVPANLTDAALFLITSNHGANSGGEEYNRRVHYAYFDNVLRLSYTPGRVSCEPFRQYNTQGNGIYGPSPRTNAQWQSFSNWCPGDVIDIRRINLGAVSAGTHSFRIRVPTAVFAAGQGDIPTSVYLQGKTSGTLSTLAGGRGAAETFFLFPNPSAGLVTLANPTGALVREVVVRNALGQVVHRAAGSGAPQLVLSLGSLAAGTYVAEIHTADGVATRPFQVAR</sequence>
<evidence type="ECO:0000256" key="2">
    <source>
        <dbReference type="SAM" id="SignalP"/>
    </source>
</evidence>
<dbReference type="Pfam" id="PF09112">
    <property type="entry name" value="N-glycanase_N"/>
    <property type="match status" value="1"/>
</dbReference>
<evidence type="ECO:0000313" key="5">
    <source>
        <dbReference type="Proteomes" id="UP001167796"/>
    </source>
</evidence>
<dbReference type="InterPro" id="IPR008977">
    <property type="entry name" value="PHM/PNGase_F_dom_sf"/>
</dbReference>
<proteinExistence type="predicted"/>